<protein>
    <submittedName>
        <fullName evidence="8">Small-conductance mechanosensitive channel</fullName>
    </submittedName>
</protein>
<feature type="transmembrane region" description="Helical" evidence="6">
    <location>
        <begin position="78"/>
        <end position="95"/>
    </location>
</feature>
<feature type="transmembrane region" description="Helical" evidence="6">
    <location>
        <begin position="6"/>
        <end position="25"/>
    </location>
</feature>
<dbReference type="PANTHER" id="PTHR30566">
    <property type="entry name" value="YNAI-RELATED MECHANOSENSITIVE ION CHANNEL"/>
    <property type="match status" value="1"/>
</dbReference>
<evidence type="ECO:0000259" key="7">
    <source>
        <dbReference type="Pfam" id="PF00924"/>
    </source>
</evidence>
<evidence type="ECO:0000313" key="8">
    <source>
        <dbReference type="EMBL" id="TQL77883.1"/>
    </source>
</evidence>
<evidence type="ECO:0000256" key="3">
    <source>
        <dbReference type="ARBA" id="ARBA00022989"/>
    </source>
</evidence>
<keyword evidence="9" id="KW-1185">Reference proteome</keyword>
<keyword evidence="2 6" id="KW-0812">Transmembrane</keyword>
<organism evidence="8 9">
    <name type="scientific">Stackebrandtia endophytica</name>
    <dbReference type="NCBI Taxonomy" id="1496996"/>
    <lineage>
        <taxon>Bacteria</taxon>
        <taxon>Bacillati</taxon>
        <taxon>Actinomycetota</taxon>
        <taxon>Actinomycetes</taxon>
        <taxon>Glycomycetales</taxon>
        <taxon>Glycomycetaceae</taxon>
        <taxon>Stackebrandtia</taxon>
    </lineage>
</organism>
<feature type="transmembrane region" description="Helical" evidence="6">
    <location>
        <begin position="125"/>
        <end position="146"/>
    </location>
</feature>
<evidence type="ECO:0000256" key="5">
    <source>
        <dbReference type="SAM" id="MobiDB-lite"/>
    </source>
</evidence>
<dbReference type="InterPro" id="IPR010920">
    <property type="entry name" value="LSM_dom_sf"/>
</dbReference>
<evidence type="ECO:0000256" key="2">
    <source>
        <dbReference type="ARBA" id="ARBA00022692"/>
    </source>
</evidence>
<dbReference type="Gene3D" id="1.10.287.1260">
    <property type="match status" value="1"/>
</dbReference>
<evidence type="ECO:0000256" key="1">
    <source>
        <dbReference type="ARBA" id="ARBA00004370"/>
    </source>
</evidence>
<keyword evidence="4 6" id="KW-0472">Membrane</keyword>
<proteinExistence type="predicted"/>
<dbReference type="OrthoDB" id="9792218at2"/>
<dbReference type="RefSeq" id="WP_142041453.1">
    <property type="nucleotide sequence ID" value="NZ_JBHTGS010000001.1"/>
</dbReference>
<name>A0A543AZ79_9ACTN</name>
<gene>
    <name evidence="8" type="ORF">FB566_3455</name>
</gene>
<dbReference type="Pfam" id="PF00924">
    <property type="entry name" value="MS_channel_2nd"/>
    <property type="match status" value="1"/>
</dbReference>
<feature type="transmembrane region" description="Helical" evidence="6">
    <location>
        <begin position="152"/>
        <end position="175"/>
    </location>
</feature>
<dbReference type="InterPro" id="IPR006685">
    <property type="entry name" value="MscS_channel_2nd"/>
</dbReference>
<evidence type="ECO:0000256" key="4">
    <source>
        <dbReference type="ARBA" id="ARBA00023136"/>
    </source>
</evidence>
<sequence>MGIDVTPVWVVLGVSIGGAFLISLARMVLSRVWSRRNRVTTLMKLIYRPTQLFTALLVARLSLLFVDVTELHIDTGHWVTLGLLANGAWLITRLLRSVRMSAERGADDDEPEDIEMRRRRTQSVIVYRVGSGITWIVAFAAGMLTFPEARSFGTGLLASAGVVGAIMGLAAQSLLKDAFAGVRLAFGDALRLGDIVVVEGEWGKVEKIALTYVVIRIWDKRCLILPSSFFATTPFSNWTIGSMNLTTVVLFDVDWSFPVKEARRELARITAASPHWDGKAQHLQVTDAVGPYLRIRATASAPNADSWWSLQCEIREGLTGWVARHHPECVPTMRLSRDPVPPGPPPEDATMAETIVQPTPLKPLPRADDGPAVTVTRQPDRRRAPDAVWTDPEGGG</sequence>
<dbReference type="Proteomes" id="UP000317043">
    <property type="component" value="Unassembled WGS sequence"/>
</dbReference>
<feature type="region of interest" description="Disordered" evidence="5">
    <location>
        <begin position="333"/>
        <end position="396"/>
    </location>
</feature>
<dbReference type="GO" id="GO:0016020">
    <property type="term" value="C:membrane"/>
    <property type="evidence" value="ECO:0007669"/>
    <property type="project" value="UniProtKB-SubCell"/>
</dbReference>
<dbReference type="InParanoid" id="A0A543AZ79"/>
<dbReference type="SUPFAM" id="SSF50182">
    <property type="entry name" value="Sm-like ribonucleoproteins"/>
    <property type="match status" value="1"/>
</dbReference>
<evidence type="ECO:0000256" key="6">
    <source>
        <dbReference type="SAM" id="Phobius"/>
    </source>
</evidence>
<reference evidence="8 9" key="1">
    <citation type="submission" date="2019-06" db="EMBL/GenBank/DDBJ databases">
        <title>Sequencing the genomes of 1000 actinobacteria strains.</title>
        <authorList>
            <person name="Klenk H.-P."/>
        </authorList>
    </citation>
    <scope>NUCLEOTIDE SEQUENCE [LARGE SCALE GENOMIC DNA]</scope>
    <source>
        <strain evidence="8 9">DSM 45928</strain>
    </source>
</reference>
<comment type="subcellular location">
    <subcellularLocation>
        <location evidence="1">Membrane</location>
    </subcellularLocation>
</comment>
<dbReference type="GO" id="GO:0055085">
    <property type="term" value="P:transmembrane transport"/>
    <property type="evidence" value="ECO:0007669"/>
    <property type="project" value="InterPro"/>
</dbReference>
<comment type="caution">
    <text evidence="8">The sequence shown here is derived from an EMBL/GenBank/DDBJ whole genome shotgun (WGS) entry which is preliminary data.</text>
</comment>
<dbReference type="Gene3D" id="2.30.30.60">
    <property type="match status" value="1"/>
</dbReference>
<keyword evidence="3 6" id="KW-1133">Transmembrane helix</keyword>
<feature type="transmembrane region" description="Helical" evidence="6">
    <location>
        <begin position="45"/>
        <end position="66"/>
    </location>
</feature>
<accession>A0A543AZ79</accession>
<dbReference type="EMBL" id="VFOW01000001">
    <property type="protein sequence ID" value="TQL77883.1"/>
    <property type="molecule type" value="Genomic_DNA"/>
</dbReference>
<dbReference type="AlphaFoldDB" id="A0A543AZ79"/>
<evidence type="ECO:0000313" key="9">
    <source>
        <dbReference type="Proteomes" id="UP000317043"/>
    </source>
</evidence>
<dbReference type="PANTHER" id="PTHR30566:SF25">
    <property type="entry name" value="INNER MEMBRANE PROTEIN"/>
    <property type="match status" value="1"/>
</dbReference>
<feature type="domain" description="Mechanosensitive ion channel MscS" evidence="7">
    <location>
        <begin position="174"/>
        <end position="239"/>
    </location>
</feature>
<dbReference type="InterPro" id="IPR023408">
    <property type="entry name" value="MscS_beta-dom_sf"/>
</dbReference>